<keyword evidence="3" id="KW-1185">Reference proteome</keyword>
<dbReference type="Pfam" id="PF16013">
    <property type="entry name" value="DUF4781"/>
    <property type="match status" value="1"/>
</dbReference>
<evidence type="ECO:0000313" key="3">
    <source>
        <dbReference type="Proteomes" id="UP001652620"/>
    </source>
</evidence>
<dbReference type="GeneID" id="105224783"/>
<reference evidence="4" key="1">
    <citation type="submission" date="2025-08" db="UniProtKB">
        <authorList>
            <consortium name="RefSeq"/>
        </authorList>
    </citation>
    <scope>IDENTIFICATION</scope>
    <source>
        <tissue evidence="4">Adult</tissue>
    </source>
</reference>
<keyword evidence="1" id="KW-1133">Transmembrane helix</keyword>
<keyword evidence="1" id="KW-0472">Membrane</keyword>
<dbReference type="InParanoid" id="A0A6I9UZ91"/>
<accession>A0A6I9UZ91</accession>
<gene>
    <name evidence="4" type="primary">LOC105224783</name>
</gene>
<keyword evidence="1" id="KW-0812">Transmembrane</keyword>
<name>A0A6I9UZ91_BACDO</name>
<protein>
    <submittedName>
        <fullName evidence="4">Uncharacterized protein LOC105224783 isoform X1</fullName>
    </submittedName>
</protein>
<evidence type="ECO:0000313" key="4">
    <source>
        <dbReference type="RefSeq" id="XP_011201287.2"/>
    </source>
</evidence>
<proteinExistence type="predicted"/>
<organism evidence="3 4">
    <name type="scientific">Bactrocera dorsalis</name>
    <name type="common">Oriental fruit fly</name>
    <name type="synonym">Dacus dorsalis</name>
    <dbReference type="NCBI Taxonomy" id="27457"/>
    <lineage>
        <taxon>Eukaryota</taxon>
        <taxon>Metazoa</taxon>
        <taxon>Ecdysozoa</taxon>
        <taxon>Arthropoda</taxon>
        <taxon>Hexapoda</taxon>
        <taxon>Insecta</taxon>
        <taxon>Pterygota</taxon>
        <taxon>Neoptera</taxon>
        <taxon>Endopterygota</taxon>
        <taxon>Diptera</taxon>
        <taxon>Brachycera</taxon>
        <taxon>Muscomorpha</taxon>
        <taxon>Tephritoidea</taxon>
        <taxon>Tephritidae</taxon>
        <taxon>Bactrocera</taxon>
        <taxon>Bactrocera</taxon>
    </lineage>
</organism>
<dbReference type="PANTHER" id="PTHR21115">
    <property type="entry name" value="GH06117P-RELATED"/>
    <property type="match status" value="1"/>
</dbReference>
<dbReference type="InterPro" id="IPR031962">
    <property type="entry name" value="DUF4781"/>
</dbReference>
<dbReference type="PANTHER" id="PTHR21115:SF0">
    <property type="entry name" value="GH06117P-RELATED"/>
    <property type="match status" value="1"/>
</dbReference>
<dbReference type="RefSeq" id="XP_011201287.2">
    <property type="nucleotide sequence ID" value="XM_011202985.4"/>
</dbReference>
<dbReference type="Proteomes" id="UP001652620">
    <property type="component" value="Unplaced"/>
</dbReference>
<feature type="transmembrane region" description="Helical" evidence="1">
    <location>
        <begin position="253"/>
        <end position="275"/>
    </location>
</feature>
<dbReference type="KEGG" id="bdr:105224783"/>
<evidence type="ECO:0000256" key="1">
    <source>
        <dbReference type="SAM" id="Phobius"/>
    </source>
</evidence>
<dbReference type="AlphaFoldDB" id="A0A6I9UZ91"/>
<feature type="transmembrane region" description="Helical" evidence="1">
    <location>
        <begin position="209"/>
        <end position="232"/>
    </location>
</feature>
<feature type="domain" description="DUF4781" evidence="2">
    <location>
        <begin position="103"/>
        <end position="394"/>
    </location>
</feature>
<dbReference type="OrthoDB" id="6512497at2759"/>
<sequence>MIHRTIFEVQNDLARNSGHGMEIVWDSLSSEQSEILKEKIKSILPDDDQRQNEIQKARNNLFQNVWSQRKHTNRVLLSSIIYVMVTEERDHEVAKHSTNFSFHPVVRTRKCLSLNNSSGCCMIFIDEHSRIYQNWQQYLKNNILPSGTMIAPSNGVYTLNENDEVDLEICPTPNSSSMRKLETAIGVGGIISGTAPLALSMVMPVAAPVMLAATAVSLATSAYTAVRSATFLKDRHKHGQSTSLADREARSKWLGVAGGVAGLGATGAMNALAYANSAGKGVPLMAKVAVGGVNVTSLVLSGSDIVNTVYDLYLQSYDDGPSSLDILQLASSLLVFTHSINNLALVTKIPTRGGSASLRRAIRKQTRNSFDKISSECMRVGENFNKMDLIRVVNNIPSKEAFIQQIGTLLAQATAGTVVGNAISELPLLISYTLDGELNPIQLLAAAGFKFVRNILNSNSFIDLLDTMANFMCERSFYLLMNLTRTFMDEFGDTINDVLRTFIPTEKVLYEMFMLCVTKYSNLTYDFLENKQVEILSELEKYFYSLNPIDDYNKSISCKICKGYYYECAL</sequence>
<evidence type="ECO:0000259" key="2">
    <source>
        <dbReference type="Pfam" id="PF16013"/>
    </source>
</evidence>
<feature type="transmembrane region" description="Helical" evidence="1">
    <location>
        <begin position="184"/>
        <end position="203"/>
    </location>
</feature>